<feature type="compositionally biased region" description="Low complexity" evidence="1">
    <location>
        <begin position="702"/>
        <end position="717"/>
    </location>
</feature>
<evidence type="ECO:0000313" key="4">
    <source>
        <dbReference type="Proteomes" id="UP000216300"/>
    </source>
</evidence>
<evidence type="ECO:0000256" key="2">
    <source>
        <dbReference type="SAM" id="Phobius"/>
    </source>
</evidence>
<organism evidence="3 4">
    <name type="scientific">Parenemella sanctibonifatiensis</name>
    <dbReference type="NCBI Taxonomy" id="2016505"/>
    <lineage>
        <taxon>Bacteria</taxon>
        <taxon>Bacillati</taxon>
        <taxon>Actinomycetota</taxon>
        <taxon>Actinomycetes</taxon>
        <taxon>Propionibacteriales</taxon>
        <taxon>Propionibacteriaceae</taxon>
        <taxon>Parenemella</taxon>
    </lineage>
</organism>
<proteinExistence type="predicted"/>
<keyword evidence="2" id="KW-1133">Transmembrane helix</keyword>
<sequence length="757" mass="80284">MLTGVSAAPAPAQQTEPTVEITDLGTAALGANVRSANAAVLPDGTPIMYLLNNAEPAVLFVLNADTGELLDSVVDEEERFLAASTTVASDGSLWWVTRDGKGSTIHHYDPATSTDRIVATSPAGESVIRRVKLSDDESVLYGSTYPNAKMWAIDTETGELLEDYGTVVPDGSNDSYIWGFERIDDTLYGGSALGEGHLMQVDANSGEVTPIEIPEKYESLQYFYDFRKLTDDLIAMSFSKANSSVTTNTLLWQHSTQSFICEDALPITAGNYPFTDPDENGVAYFRTSEGIFSFDPSDCSIEPTDFGSTDLADLPNPSRIRQLQVPNDDGVEESVLLGALNDGTFWTYNLDTGATAHHTTEHEGLVLTAHSLHEGPDNQLYIGTYLGPGAIGTYDPASGEKGLLEGPKQADDFVNIGDNQMLITSYPGGVIDKVDVSQEWSYGDNPSQYARLRDTTNQTDRLLTIDAQDGLVAIGAVADYGYKGGSLVITDAAGDDRFYDNILGEQSITSVKFGSDGLLYIGSNVRGGLSSPTDPGPVSVAVVDPADGSVLHQHEIDTALIGTMAEVDKKMYFTDAKGTVMVMDMESREVSTVVEQDLGAISPWGKVSALEYNPADGLLYGTHGSKLYVLDPATGEIVTTDDSIEYKRLEVTEAGEVFVISSTHLYQIALAGEETPAPTTAAPSSPDPTSPDPTSPDPTSPDPTGGPSTGASSVSPSTPAPSGPTRPGLPDTGSWVGIPVFGMALAAGITAAWLGRR</sequence>
<protein>
    <submittedName>
        <fullName evidence="3">Uncharacterized protein</fullName>
    </submittedName>
</protein>
<name>A0A255EJG6_9ACTN</name>
<keyword evidence="2" id="KW-0812">Transmembrane</keyword>
<accession>A0A255EJG6</accession>
<dbReference type="EMBL" id="NMVJ01000006">
    <property type="protein sequence ID" value="OYN91121.1"/>
    <property type="molecule type" value="Genomic_DNA"/>
</dbReference>
<feature type="compositionally biased region" description="Pro residues" evidence="1">
    <location>
        <begin position="685"/>
        <end position="701"/>
    </location>
</feature>
<dbReference type="AlphaFoldDB" id="A0A255EJG6"/>
<keyword evidence="4" id="KW-1185">Reference proteome</keyword>
<evidence type="ECO:0000256" key="1">
    <source>
        <dbReference type="SAM" id="MobiDB-lite"/>
    </source>
</evidence>
<dbReference type="Proteomes" id="UP000216300">
    <property type="component" value="Unassembled WGS sequence"/>
</dbReference>
<keyword evidence="2" id="KW-0472">Membrane</keyword>
<feature type="region of interest" description="Disordered" evidence="1">
    <location>
        <begin position="676"/>
        <end position="733"/>
    </location>
</feature>
<gene>
    <name evidence="3" type="ORF">CGZ91_06580</name>
</gene>
<dbReference type="SUPFAM" id="SSF50998">
    <property type="entry name" value="Quinoprotein alcohol dehydrogenase-like"/>
    <property type="match status" value="1"/>
</dbReference>
<reference evidence="3 4" key="1">
    <citation type="submission" date="2017-07" db="EMBL/GenBank/DDBJ databases">
        <title>Draft whole genome sequences of clinical Proprionibacteriaceae strains.</title>
        <authorList>
            <person name="Bernier A.-M."/>
            <person name="Bernard K."/>
            <person name="Domingo M.-C."/>
        </authorList>
    </citation>
    <scope>NUCLEOTIDE SEQUENCE [LARGE SCALE GENOMIC DNA]</scope>
    <source>
        <strain evidence="3 4">NML 150081</strain>
    </source>
</reference>
<comment type="caution">
    <text evidence="3">The sequence shown here is derived from an EMBL/GenBank/DDBJ whole genome shotgun (WGS) entry which is preliminary data.</text>
</comment>
<feature type="transmembrane region" description="Helical" evidence="2">
    <location>
        <begin position="735"/>
        <end position="754"/>
    </location>
</feature>
<dbReference type="Gene3D" id="2.130.10.10">
    <property type="entry name" value="YVTN repeat-like/Quinoprotein amine dehydrogenase"/>
    <property type="match status" value="3"/>
</dbReference>
<evidence type="ECO:0000313" key="3">
    <source>
        <dbReference type="EMBL" id="OYN91121.1"/>
    </source>
</evidence>
<dbReference type="InterPro" id="IPR015943">
    <property type="entry name" value="WD40/YVTN_repeat-like_dom_sf"/>
</dbReference>
<dbReference type="InterPro" id="IPR011047">
    <property type="entry name" value="Quinoprotein_ADH-like_sf"/>
</dbReference>